<keyword evidence="2" id="KW-1185">Reference proteome</keyword>
<accession>A0A699ZNL2</accession>
<feature type="non-terminal residue" evidence="1">
    <location>
        <position position="1"/>
    </location>
</feature>
<organism evidence="1 2">
    <name type="scientific">Haematococcus lacustris</name>
    <name type="common">Green alga</name>
    <name type="synonym">Haematococcus pluvialis</name>
    <dbReference type="NCBI Taxonomy" id="44745"/>
    <lineage>
        <taxon>Eukaryota</taxon>
        <taxon>Viridiplantae</taxon>
        <taxon>Chlorophyta</taxon>
        <taxon>core chlorophytes</taxon>
        <taxon>Chlorophyceae</taxon>
        <taxon>CS clade</taxon>
        <taxon>Chlamydomonadales</taxon>
        <taxon>Haematococcaceae</taxon>
        <taxon>Haematococcus</taxon>
    </lineage>
</organism>
<gene>
    <name evidence="1" type="ORF">HaLaN_22199</name>
</gene>
<dbReference type="EMBL" id="BLLF01002528">
    <property type="protein sequence ID" value="GFH24407.1"/>
    <property type="molecule type" value="Genomic_DNA"/>
</dbReference>
<feature type="non-terminal residue" evidence="1">
    <location>
        <position position="75"/>
    </location>
</feature>
<evidence type="ECO:0000313" key="1">
    <source>
        <dbReference type="EMBL" id="GFH24407.1"/>
    </source>
</evidence>
<name>A0A699ZNL2_HAELA</name>
<protein>
    <submittedName>
        <fullName evidence="1">Uncharacterized protein</fullName>
    </submittedName>
</protein>
<dbReference type="AlphaFoldDB" id="A0A699ZNL2"/>
<proteinExistence type="predicted"/>
<evidence type="ECO:0000313" key="2">
    <source>
        <dbReference type="Proteomes" id="UP000485058"/>
    </source>
</evidence>
<reference evidence="1 2" key="1">
    <citation type="submission" date="2020-02" db="EMBL/GenBank/DDBJ databases">
        <title>Draft genome sequence of Haematococcus lacustris strain NIES-144.</title>
        <authorList>
            <person name="Morimoto D."/>
            <person name="Nakagawa S."/>
            <person name="Yoshida T."/>
            <person name="Sawayama S."/>
        </authorList>
    </citation>
    <scope>NUCLEOTIDE SEQUENCE [LARGE SCALE GENOMIC DNA]</scope>
    <source>
        <strain evidence="1 2">NIES-144</strain>
    </source>
</reference>
<comment type="caution">
    <text evidence="1">The sequence shown here is derived from an EMBL/GenBank/DDBJ whole genome shotgun (WGS) entry which is preliminary data.</text>
</comment>
<sequence length="75" mass="7888">MAHQAELQALVTAGHTELLVVAVYDQLQAELQHCHLPEFWGQVLGACACLAPPAELGSGPGELWALGQGLRGALM</sequence>
<dbReference type="Proteomes" id="UP000485058">
    <property type="component" value="Unassembled WGS sequence"/>
</dbReference>